<keyword evidence="2" id="KW-1185">Reference proteome</keyword>
<comment type="caution">
    <text evidence="1">The sequence shown here is derived from an EMBL/GenBank/DDBJ whole genome shotgun (WGS) entry which is preliminary data.</text>
</comment>
<dbReference type="AlphaFoldDB" id="A0A2A9DV96"/>
<proteinExistence type="predicted"/>
<organism evidence="1 2">
    <name type="scientific">Paramicrobacterium agarici</name>
    <dbReference type="NCBI Taxonomy" id="630514"/>
    <lineage>
        <taxon>Bacteria</taxon>
        <taxon>Bacillati</taxon>
        <taxon>Actinomycetota</taxon>
        <taxon>Actinomycetes</taxon>
        <taxon>Micrococcales</taxon>
        <taxon>Microbacteriaceae</taxon>
        <taxon>Paramicrobacterium</taxon>
    </lineage>
</organism>
<evidence type="ECO:0000313" key="1">
    <source>
        <dbReference type="EMBL" id="PFG30075.1"/>
    </source>
</evidence>
<name>A0A2A9DV96_9MICO</name>
<evidence type="ECO:0000313" key="2">
    <source>
        <dbReference type="Proteomes" id="UP000221369"/>
    </source>
</evidence>
<protein>
    <submittedName>
        <fullName evidence="1">Uncharacterized protein</fullName>
    </submittedName>
</protein>
<dbReference type="Proteomes" id="UP000221369">
    <property type="component" value="Unassembled WGS sequence"/>
</dbReference>
<gene>
    <name evidence="1" type="ORF">ATJ78_0995</name>
</gene>
<sequence length="48" mass="5753">MYPAPMAMAPEVQAVVERERLKPPGWVIQAHRHWRRSRRRMRKAARTS</sequence>
<reference evidence="1 2" key="1">
    <citation type="submission" date="2017-10" db="EMBL/GenBank/DDBJ databases">
        <title>Sequencing the genomes of 1000 actinobacteria strains.</title>
        <authorList>
            <person name="Klenk H.-P."/>
        </authorList>
    </citation>
    <scope>NUCLEOTIDE SEQUENCE [LARGE SCALE GENOMIC DNA]</scope>
    <source>
        <strain evidence="1 2">DSM 21798</strain>
    </source>
</reference>
<accession>A0A2A9DV96</accession>
<dbReference type="EMBL" id="PDJE01000001">
    <property type="protein sequence ID" value="PFG30075.1"/>
    <property type="molecule type" value="Genomic_DNA"/>
</dbReference>